<dbReference type="EMBL" id="JACGXN010000010">
    <property type="protein sequence ID" value="MBA8880941.1"/>
    <property type="molecule type" value="Genomic_DNA"/>
</dbReference>
<dbReference type="AlphaFoldDB" id="A0A839ELL3"/>
<gene>
    <name evidence="1" type="ORF">FHW16_004676</name>
</gene>
<accession>A0A839ELL3</accession>
<reference evidence="1 2" key="1">
    <citation type="submission" date="2020-07" db="EMBL/GenBank/DDBJ databases">
        <title>Genomic Encyclopedia of Type Strains, Phase IV (KMG-V): Genome sequencing to study the core and pangenomes of soil and plant-associated prokaryotes.</title>
        <authorList>
            <person name="Whitman W."/>
        </authorList>
    </citation>
    <scope>NUCLEOTIDE SEQUENCE [LARGE SCALE GENOMIC DNA]</scope>
    <source>
        <strain evidence="1 2">AN3</strain>
    </source>
</reference>
<protein>
    <submittedName>
        <fullName evidence="1">Uncharacterized protein</fullName>
    </submittedName>
</protein>
<sequence>MTTFDVTDQVPVADAGMVPSPSRYTIVATALQNRNAQLEVANTRSSKRTWYKYSGVEVLTSVVNIGLPMRRHAGSEWGFTREKWWLAISVMMAVLTTRLLAKW</sequence>
<proteinExistence type="predicted"/>
<keyword evidence="2" id="KW-1185">Reference proteome</keyword>
<evidence type="ECO:0000313" key="2">
    <source>
        <dbReference type="Proteomes" id="UP000549052"/>
    </source>
</evidence>
<dbReference type="RefSeq" id="WP_182551613.1">
    <property type="nucleotide sequence ID" value="NZ_JACGXN010000010.1"/>
</dbReference>
<dbReference type="Proteomes" id="UP000549052">
    <property type="component" value="Unassembled WGS sequence"/>
</dbReference>
<name>A0A839ELL3_9HYPH</name>
<evidence type="ECO:0000313" key="1">
    <source>
        <dbReference type="EMBL" id="MBA8880941.1"/>
    </source>
</evidence>
<comment type="caution">
    <text evidence="1">The sequence shown here is derived from an EMBL/GenBank/DDBJ whole genome shotgun (WGS) entry which is preliminary data.</text>
</comment>
<organism evidence="1 2">
    <name type="scientific">Phyllobacterium myrsinacearum</name>
    <dbReference type="NCBI Taxonomy" id="28101"/>
    <lineage>
        <taxon>Bacteria</taxon>
        <taxon>Pseudomonadati</taxon>
        <taxon>Pseudomonadota</taxon>
        <taxon>Alphaproteobacteria</taxon>
        <taxon>Hyphomicrobiales</taxon>
        <taxon>Phyllobacteriaceae</taxon>
        <taxon>Phyllobacterium</taxon>
    </lineage>
</organism>